<dbReference type="OrthoDB" id="8557871at2"/>
<name>A0A0C4YI02_9BURK</name>
<dbReference type="AlphaFoldDB" id="A0A0C4YI02"/>
<organism evidence="2 3">
    <name type="scientific">Cupriavidus basilensis</name>
    <dbReference type="NCBI Taxonomy" id="68895"/>
    <lineage>
        <taxon>Bacteria</taxon>
        <taxon>Pseudomonadati</taxon>
        <taxon>Pseudomonadota</taxon>
        <taxon>Betaproteobacteria</taxon>
        <taxon>Burkholderiales</taxon>
        <taxon>Burkholderiaceae</taxon>
        <taxon>Cupriavidus</taxon>
    </lineage>
</organism>
<dbReference type="InterPro" id="IPR019106">
    <property type="entry name" value="T4SS_TrbC"/>
</dbReference>
<evidence type="ECO:0000313" key="3">
    <source>
        <dbReference type="Proteomes" id="UP000031843"/>
    </source>
</evidence>
<evidence type="ECO:0000313" key="2">
    <source>
        <dbReference type="EMBL" id="AJG22235.1"/>
    </source>
</evidence>
<dbReference type="Proteomes" id="UP000031843">
    <property type="component" value="Chromosome secondary"/>
</dbReference>
<dbReference type="RefSeq" id="WP_052494906.1">
    <property type="nucleotide sequence ID" value="NZ_CP010537.1"/>
</dbReference>
<proteinExistence type="predicted"/>
<sequence length="226" mass="24371">MRVRLFILGLLACTGAMAQHTAPPDAALERAMSAAQQRAQSVLQAMPDPAMGTVKVPDLRARSAQPMPDPAALAQRYQSTQAPPPTERTYPVMIFASLSMPEASLKRIGQQARRAGAAVIFRGLRYGMGQGNWKRSVEAMKPVTDTGAVVLIDPRQFERFDIRTVPAVVVSLHALEDCAEGACASRSARVDGDVSLEYALERVAVRQDTLGKIARQALGQMSGEMP</sequence>
<dbReference type="EMBL" id="CP010537">
    <property type="protein sequence ID" value="AJG22235.1"/>
    <property type="molecule type" value="Genomic_DNA"/>
</dbReference>
<keyword evidence="1" id="KW-0732">Signal</keyword>
<keyword evidence="3" id="KW-1185">Reference proteome</keyword>
<dbReference type="InterPro" id="IPR014113">
    <property type="entry name" value="T4SS_TrbC_subgr"/>
</dbReference>
<evidence type="ECO:0000256" key="1">
    <source>
        <dbReference type="SAM" id="SignalP"/>
    </source>
</evidence>
<dbReference type="STRING" id="68895.RR42_s0644"/>
<dbReference type="Pfam" id="PF09673">
    <property type="entry name" value="TrbC_Ftype"/>
    <property type="match status" value="1"/>
</dbReference>
<dbReference type="KEGG" id="cbw:RR42_s0644"/>
<accession>A0A0C4YI02</accession>
<feature type="chain" id="PRO_5002173671" evidence="1">
    <location>
        <begin position="19"/>
        <end position="226"/>
    </location>
</feature>
<protein>
    <submittedName>
        <fullName evidence="2">IncF plasmid conjugative transfer protein TrbC</fullName>
    </submittedName>
</protein>
<dbReference type="NCBIfam" id="TIGR02742">
    <property type="entry name" value="TrbC_Ftype"/>
    <property type="match status" value="1"/>
</dbReference>
<gene>
    <name evidence="2" type="ORF">RR42_s0644</name>
</gene>
<reference evidence="2 3" key="1">
    <citation type="journal article" date="2015" name="Genome Announc.">
        <title>Complete Genome Sequence of Cupriavidus basilensis 4G11, Isolated from the Oak Ridge Field Research Center Site.</title>
        <authorList>
            <person name="Ray J."/>
            <person name="Waters R.J."/>
            <person name="Skerker J.M."/>
            <person name="Kuehl J.V."/>
            <person name="Price M.N."/>
            <person name="Huang J."/>
            <person name="Chakraborty R."/>
            <person name="Arkin A.P."/>
            <person name="Deutschbauer A."/>
        </authorList>
    </citation>
    <scope>NUCLEOTIDE SEQUENCE [LARGE SCALE GENOMIC DNA]</scope>
    <source>
        <strain evidence="2">4G11</strain>
    </source>
</reference>
<feature type="signal peptide" evidence="1">
    <location>
        <begin position="1"/>
        <end position="18"/>
    </location>
</feature>